<dbReference type="OrthoDB" id="194358at2759"/>
<evidence type="ECO:0000256" key="3">
    <source>
        <dbReference type="SAM" id="MobiDB-lite"/>
    </source>
</evidence>
<dbReference type="PROSITE" id="PS50297">
    <property type="entry name" value="ANK_REP_REGION"/>
    <property type="match status" value="1"/>
</dbReference>
<dbReference type="PANTHER" id="PTHR10039:SF5">
    <property type="entry name" value="NACHT DOMAIN-CONTAINING PROTEIN"/>
    <property type="match status" value="1"/>
</dbReference>
<feature type="compositionally biased region" description="Basic and acidic residues" evidence="3">
    <location>
        <begin position="1"/>
        <end position="23"/>
    </location>
</feature>
<dbReference type="SUPFAM" id="SSF52540">
    <property type="entry name" value="P-loop containing nucleoside triphosphate hydrolases"/>
    <property type="match status" value="1"/>
</dbReference>
<feature type="non-terminal residue" evidence="6">
    <location>
        <position position="1053"/>
    </location>
</feature>
<evidence type="ECO:0000259" key="4">
    <source>
        <dbReference type="Pfam" id="PF01048"/>
    </source>
</evidence>
<feature type="domain" description="Nephrocystin 3-like N-terminal" evidence="5">
    <location>
        <begin position="368"/>
        <end position="541"/>
    </location>
</feature>
<dbReference type="SUPFAM" id="SSF53167">
    <property type="entry name" value="Purine and uridine phosphorylases"/>
    <property type="match status" value="1"/>
</dbReference>
<feature type="repeat" description="ANK" evidence="2">
    <location>
        <begin position="1001"/>
        <end position="1033"/>
    </location>
</feature>
<dbReference type="Gene3D" id="3.40.50.300">
    <property type="entry name" value="P-loop containing nucleotide triphosphate hydrolases"/>
    <property type="match status" value="1"/>
</dbReference>
<keyword evidence="1" id="KW-0677">Repeat</keyword>
<dbReference type="Gene3D" id="3.40.50.1580">
    <property type="entry name" value="Nucleoside phosphorylase domain"/>
    <property type="match status" value="1"/>
</dbReference>
<dbReference type="SMART" id="SM00248">
    <property type="entry name" value="ANK"/>
    <property type="match status" value="2"/>
</dbReference>
<keyword evidence="7" id="KW-1185">Reference proteome</keyword>
<dbReference type="Pfam" id="PF24883">
    <property type="entry name" value="NPHP3_N"/>
    <property type="match status" value="1"/>
</dbReference>
<dbReference type="InterPro" id="IPR002110">
    <property type="entry name" value="Ankyrin_rpt"/>
</dbReference>
<keyword evidence="2" id="KW-0040">ANK repeat</keyword>
<sequence length="1053" mass="117975">MWWGEDTGKPDAEYERRSNDSPRTDSSNDSERPKRRRRRQIIDPQTKRRLSHRDYEIGWIAALPVELAAAQALLDEEHESLASSPGDINSYVLGRSGNFNVAIAHVQSGAMGMDDAAHVSSHMLRSFTSIRLQLVVGIAGGNPSPKNDIRLGDVVVGTSVAQNDYGTTTRDGQFLSAGTVSSPPASIMLVVGSLRAQHHIRGSKICDVSRQIARPARPDQVPRVHYGTIGAGNGVGKHASAREQLKNQHELLCLEMEGAALKGLDTPCLVVRGICDYADSHKNKQWQPYAAATAAVYAKELLSLMQPGMIENKIYQHASSLAESSQPSDDDSLDGESIDDGKLEHILESLDFNESNVRRSTIKSAYAETCEWFLSNQDFKDWLDMTKFDDHHGMFWIKGKPGAGKSTLMKFALDHFQRKKDSIVISFFFNARGNQLEKSVQGMYRSLLVQLLRQRPRMRLALPLSVAFANIGQNTFWTTPLLEALFEQAVEVIGQEPLFCFIDALDECEPDDIQRMVYFLEDLAEKATETTRSVHICLSSRHYPHITARKTVELVLDSQQGHKEDISNYLKSKLRIGNNKAAAEVYQQLQDQAAGIFMWIALAVEMLNKARDDGAGISAIRKELDSVPQYLRTVFRDLLRRDRENRERILLFVQWVLFARRPLTPLEMYVAVRSGLNSMHGITSPWDPDEVSADVIKRFILSASQGFAEITKGRNPTVQFIHESVNDFFLKKGGMHEILDEPDEEVRRRSHDQLRLCCLRYIHGLPSSAVTSLHSGPTGEAEKIDVERFPLIEYATDNILYHANQAQGLGISQHQFLDDFQATTYSHWIRLHNHLEEHKSCRLESDVSLLYILGMRNFGNLIRQCQNTSNCLTFEKSRYGTPFIAALATGSCDAVRAFMETDREDGASGVTPRTITDDELRLRSKFSQIGGDLVHRRPGLTLALLAEHGNPQIFEFAWRHLKGDAAVRDDERRTILHYASHADVVDMLVQHGADIEARDSDGQTPLASALRRGHVEVAESLLVHGADVEARDNGRDTPLMLAAQRSSLNAVEL</sequence>
<accession>A0A136INE7</accession>
<dbReference type="AlphaFoldDB" id="A0A136INE7"/>
<evidence type="ECO:0000256" key="2">
    <source>
        <dbReference type="PROSITE-ProRule" id="PRU00023"/>
    </source>
</evidence>
<dbReference type="Pfam" id="PF01048">
    <property type="entry name" value="PNP_UDP_1"/>
    <property type="match status" value="1"/>
</dbReference>
<dbReference type="InterPro" id="IPR056884">
    <property type="entry name" value="NPHP3-like_N"/>
</dbReference>
<dbReference type="EMBL" id="KQ964268">
    <property type="protein sequence ID" value="KXJ86445.1"/>
    <property type="molecule type" value="Genomic_DNA"/>
</dbReference>
<evidence type="ECO:0000259" key="5">
    <source>
        <dbReference type="Pfam" id="PF24883"/>
    </source>
</evidence>
<protein>
    <submittedName>
        <fullName evidence="6">Uncharacterized protein</fullName>
    </submittedName>
</protein>
<name>A0A136INE7_9PEZI</name>
<evidence type="ECO:0000256" key="1">
    <source>
        <dbReference type="ARBA" id="ARBA00022737"/>
    </source>
</evidence>
<dbReference type="SUPFAM" id="SSF48403">
    <property type="entry name" value="Ankyrin repeat"/>
    <property type="match status" value="1"/>
</dbReference>
<proteinExistence type="predicted"/>
<dbReference type="InParanoid" id="A0A136INE7"/>
<dbReference type="InterPro" id="IPR036770">
    <property type="entry name" value="Ankyrin_rpt-contain_sf"/>
</dbReference>
<gene>
    <name evidence="6" type="ORF">Micbo1qcDRAFT_219444</name>
</gene>
<dbReference type="Gene3D" id="1.25.40.20">
    <property type="entry name" value="Ankyrin repeat-containing domain"/>
    <property type="match status" value="1"/>
</dbReference>
<dbReference type="Pfam" id="PF12796">
    <property type="entry name" value="Ank_2"/>
    <property type="match status" value="1"/>
</dbReference>
<dbReference type="PROSITE" id="PS50088">
    <property type="entry name" value="ANK_REPEAT"/>
    <property type="match status" value="1"/>
</dbReference>
<evidence type="ECO:0000313" key="7">
    <source>
        <dbReference type="Proteomes" id="UP000070501"/>
    </source>
</evidence>
<feature type="region of interest" description="Disordered" evidence="3">
    <location>
        <begin position="1"/>
        <end position="40"/>
    </location>
</feature>
<dbReference type="Proteomes" id="UP000070501">
    <property type="component" value="Unassembled WGS sequence"/>
</dbReference>
<reference evidence="7" key="1">
    <citation type="submission" date="2016-02" db="EMBL/GenBank/DDBJ databases">
        <title>Draft genome sequence of Microdochium bolleyi, a fungal endophyte of beachgrass.</title>
        <authorList>
            <consortium name="DOE Joint Genome Institute"/>
            <person name="David A.S."/>
            <person name="May G."/>
            <person name="Haridas S."/>
            <person name="Lim J."/>
            <person name="Wang M."/>
            <person name="Labutti K."/>
            <person name="Lipzen A."/>
            <person name="Barry K."/>
            <person name="Grigoriev I.V."/>
        </authorList>
    </citation>
    <scope>NUCLEOTIDE SEQUENCE [LARGE SCALE GENOMIC DNA]</scope>
    <source>
        <strain evidence="7">J235TASD1</strain>
    </source>
</reference>
<dbReference type="InterPro" id="IPR035994">
    <property type="entry name" value="Nucleoside_phosphorylase_sf"/>
</dbReference>
<dbReference type="InterPro" id="IPR000845">
    <property type="entry name" value="Nucleoside_phosphorylase_d"/>
</dbReference>
<dbReference type="GO" id="GO:0003824">
    <property type="term" value="F:catalytic activity"/>
    <property type="evidence" value="ECO:0007669"/>
    <property type="project" value="InterPro"/>
</dbReference>
<dbReference type="GO" id="GO:0009116">
    <property type="term" value="P:nucleoside metabolic process"/>
    <property type="evidence" value="ECO:0007669"/>
    <property type="project" value="InterPro"/>
</dbReference>
<evidence type="ECO:0000313" key="6">
    <source>
        <dbReference type="EMBL" id="KXJ86445.1"/>
    </source>
</evidence>
<dbReference type="PANTHER" id="PTHR10039">
    <property type="entry name" value="AMELOGENIN"/>
    <property type="match status" value="1"/>
</dbReference>
<feature type="domain" description="Nucleoside phosphorylase" evidence="4">
    <location>
        <begin position="57"/>
        <end position="288"/>
    </location>
</feature>
<organism evidence="6 7">
    <name type="scientific">Microdochium bolleyi</name>
    <dbReference type="NCBI Taxonomy" id="196109"/>
    <lineage>
        <taxon>Eukaryota</taxon>
        <taxon>Fungi</taxon>
        <taxon>Dikarya</taxon>
        <taxon>Ascomycota</taxon>
        <taxon>Pezizomycotina</taxon>
        <taxon>Sordariomycetes</taxon>
        <taxon>Xylariomycetidae</taxon>
        <taxon>Xylariales</taxon>
        <taxon>Microdochiaceae</taxon>
        <taxon>Microdochium</taxon>
    </lineage>
</organism>
<dbReference type="InterPro" id="IPR027417">
    <property type="entry name" value="P-loop_NTPase"/>
</dbReference>
<dbReference type="STRING" id="196109.A0A136INE7"/>